<sequence>MAPRLVFVHGIGGPRDPAAELDGWTIALAAGMRAAGHSALARSLEAAPGEHAAFASYADLFGRPQAQGADDTPAEAELLAALVTELVDEANELAMGDGADPEELRILAHARAEAAPTGQQQGVPDLARRVLNVVTTLLSLRPWDGAGEWITPKLMVRHLGQVSRYLARTEPDAAGVTLDARIRARVAEAVGDGPAVVVAHSLGTVVALECLHELRADVRLFVTLGSPIAMRGVVLPRLRPQPPAVPDGTLRWLNFWDRDDVIAVRPHLERDLAPGASGVRPVSARIDSDGLWVHNATKYLAQAAVAGPVAEALIGTAGLG</sequence>
<dbReference type="Gene3D" id="3.40.50.1820">
    <property type="entry name" value="alpha/beta hydrolase"/>
    <property type="match status" value="1"/>
</dbReference>
<evidence type="ECO:0008006" key="3">
    <source>
        <dbReference type="Google" id="ProtNLM"/>
    </source>
</evidence>
<dbReference type="RefSeq" id="WP_318102004.1">
    <property type="nucleotide sequence ID" value="NZ_CP137573.1"/>
</dbReference>
<name>A0ABZ0LNU0_9ACTN</name>
<gene>
    <name evidence="1" type="ORF">R2D22_07125</name>
</gene>
<dbReference type="Proteomes" id="UP001301731">
    <property type="component" value="Chromosome"/>
</dbReference>
<evidence type="ECO:0000313" key="1">
    <source>
        <dbReference type="EMBL" id="WOX21169.1"/>
    </source>
</evidence>
<proteinExistence type="predicted"/>
<accession>A0ABZ0LNU0</accession>
<dbReference type="InterPro" id="IPR029058">
    <property type="entry name" value="AB_hydrolase_fold"/>
</dbReference>
<dbReference type="SUPFAM" id="SSF53474">
    <property type="entry name" value="alpha/beta-Hydrolases"/>
    <property type="match status" value="1"/>
</dbReference>
<organism evidence="1 2">
    <name type="scientific">Streptomyces solicathayae</name>
    <dbReference type="NCBI Taxonomy" id="3081768"/>
    <lineage>
        <taxon>Bacteria</taxon>
        <taxon>Bacillati</taxon>
        <taxon>Actinomycetota</taxon>
        <taxon>Actinomycetes</taxon>
        <taxon>Kitasatosporales</taxon>
        <taxon>Streptomycetaceae</taxon>
        <taxon>Streptomyces</taxon>
    </lineage>
</organism>
<keyword evidence="2" id="KW-1185">Reference proteome</keyword>
<protein>
    <recommendedName>
        <fullName evidence="3">Alpha/beta hydrolase</fullName>
    </recommendedName>
</protein>
<evidence type="ECO:0000313" key="2">
    <source>
        <dbReference type="Proteomes" id="UP001301731"/>
    </source>
</evidence>
<reference evidence="1 2" key="1">
    <citation type="submission" date="2023-10" db="EMBL/GenBank/DDBJ databases">
        <title>The genome sequence of Streptomyces sp. HUAS YS2.</title>
        <authorList>
            <person name="Mo P."/>
        </authorList>
    </citation>
    <scope>NUCLEOTIDE SEQUENCE [LARGE SCALE GENOMIC DNA]</scope>
    <source>
        <strain evidence="1 2">HUAS YS2</strain>
    </source>
</reference>
<dbReference type="EMBL" id="CP137573">
    <property type="protein sequence ID" value="WOX21169.1"/>
    <property type="molecule type" value="Genomic_DNA"/>
</dbReference>